<accession>A0AAN6YDL4</accession>
<evidence type="ECO:0000313" key="2">
    <source>
        <dbReference type="Proteomes" id="UP001301769"/>
    </source>
</evidence>
<sequence>MASKIIRVLAAGKMEAMGRRVIEGLKPEVEVVHFMLSTHIADELPLILENKIPPNPSSNVAAEILGGPVSLSEKPAQALILGGAYTDEMITDLRALVKERQAAAAQEGRTIRQIPWIRIESARSKFSPSDPDAYVPDVIARFKAELFKLDGEGKLDGSDGEVYAV</sequence>
<reference evidence="1" key="1">
    <citation type="journal article" date="2023" name="Mol. Phylogenet. Evol.">
        <title>Genome-scale phylogeny and comparative genomics of the fungal order Sordariales.</title>
        <authorList>
            <person name="Hensen N."/>
            <person name="Bonometti L."/>
            <person name="Westerberg I."/>
            <person name="Brannstrom I.O."/>
            <person name="Guillou S."/>
            <person name="Cros-Aarteil S."/>
            <person name="Calhoun S."/>
            <person name="Haridas S."/>
            <person name="Kuo A."/>
            <person name="Mondo S."/>
            <person name="Pangilinan J."/>
            <person name="Riley R."/>
            <person name="LaButti K."/>
            <person name="Andreopoulos B."/>
            <person name="Lipzen A."/>
            <person name="Chen C."/>
            <person name="Yan M."/>
            <person name="Daum C."/>
            <person name="Ng V."/>
            <person name="Clum A."/>
            <person name="Steindorff A."/>
            <person name="Ohm R.A."/>
            <person name="Martin F."/>
            <person name="Silar P."/>
            <person name="Natvig D.O."/>
            <person name="Lalanne C."/>
            <person name="Gautier V."/>
            <person name="Ament-Velasquez S.L."/>
            <person name="Kruys A."/>
            <person name="Hutchinson M.I."/>
            <person name="Powell A.J."/>
            <person name="Barry K."/>
            <person name="Miller A.N."/>
            <person name="Grigoriev I.V."/>
            <person name="Debuchy R."/>
            <person name="Gladieux P."/>
            <person name="Hiltunen Thoren M."/>
            <person name="Johannesson H."/>
        </authorList>
    </citation>
    <scope>NUCLEOTIDE SEQUENCE</scope>
    <source>
        <strain evidence="1">PSN293</strain>
    </source>
</reference>
<organism evidence="1 2">
    <name type="scientific">Rhypophila decipiens</name>
    <dbReference type="NCBI Taxonomy" id="261697"/>
    <lineage>
        <taxon>Eukaryota</taxon>
        <taxon>Fungi</taxon>
        <taxon>Dikarya</taxon>
        <taxon>Ascomycota</taxon>
        <taxon>Pezizomycotina</taxon>
        <taxon>Sordariomycetes</taxon>
        <taxon>Sordariomycetidae</taxon>
        <taxon>Sordariales</taxon>
        <taxon>Naviculisporaceae</taxon>
        <taxon>Rhypophila</taxon>
    </lineage>
</organism>
<dbReference type="Proteomes" id="UP001301769">
    <property type="component" value="Unassembled WGS sequence"/>
</dbReference>
<dbReference type="AlphaFoldDB" id="A0AAN6YDL4"/>
<reference evidence="1" key="2">
    <citation type="submission" date="2023-05" db="EMBL/GenBank/DDBJ databases">
        <authorList>
            <consortium name="Lawrence Berkeley National Laboratory"/>
            <person name="Steindorff A."/>
            <person name="Hensen N."/>
            <person name="Bonometti L."/>
            <person name="Westerberg I."/>
            <person name="Brannstrom I.O."/>
            <person name="Guillou S."/>
            <person name="Cros-Aarteil S."/>
            <person name="Calhoun S."/>
            <person name="Haridas S."/>
            <person name="Kuo A."/>
            <person name="Mondo S."/>
            <person name="Pangilinan J."/>
            <person name="Riley R."/>
            <person name="Labutti K."/>
            <person name="Andreopoulos B."/>
            <person name="Lipzen A."/>
            <person name="Chen C."/>
            <person name="Yanf M."/>
            <person name="Daum C."/>
            <person name="Ng V."/>
            <person name="Clum A."/>
            <person name="Ohm R."/>
            <person name="Martin F."/>
            <person name="Silar P."/>
            <person name="Natvig D."/>
            <person name="Lalanne C."/>
            <person name="Gautier V."/>
            <person name="Ament-Velasquez S.L."/>
            <person name="Kruys A."/>
            <person name="Hutchinson M.I."/>
            <person name="Powell A.J."/>
            <person name="Barry K."/>
            <person name="Miller A.N."/>
            <person name="Grigoriev I.V."/>
            <person name="Debuchy R."/>
            <person name="Gladieux P."/>
            <person name="Thoren M.H."/>
            <person name="Johannesson H."/>
        </authorList>
    </citation>
    <scope>NUCLEOTIDE SEQUENCE</scope>
    <source>
        <strain evidence="1">PSN293</strain>
    </source>
</reference>
<protein>
    <submittedName>
        <fullName evidence="1">Uncharacterized protein</fullName>
    </submittedName>
</protein>
<evidence type="ECO:0000313" key="1">
    <source>
        <dbReference type="EMBL" id="KAK4214122.1"/>
    </source>
</evidence>
<name>A0AAN6YDL4_9PEZI</name>
<proteinExistence type="predicted"/>
<keyword evidence="2" id="KW-1185">Reference proteome</keyword>
<gene>
    <name evidence="1" type="ORF">QBC37DRAFT_158657</name>
</gene>
<dbReference type="EMBL" id="MU858098">
    <property type="protein sequence ID" value="KAK4214122.1"/>
    <property type="molecule type" value="Genomic_DNA"/>
</dbReference>
<comment type="caution">
    <text evidence="1">The sequence shown here is derived from an EMBL/GenBank/DDBJ whole genome shotgun (WGS) entry which is preliminary data.</text>
</comment>